<evidence type="ECO:0000313" key="2">
    <source>
        <dbReference type="EMBL" id="KAK0431960.1"/>
    </source>
</evidence>
<sequence>MTLESEYLAVCPRRPGNRSAARHGKTTGLYPEYSHKSPSSLTLMLALRPLARHVPLSSSLLKQPPLPSFASTVGTSHTVFRRLFYRKDGTPRSKKRGVFIAISAATAVVLLSAFEKLFIVLEFQSVVAWSFVQCFRVDKERYASQDFSDYKSTVEYFRDLVLVLLVNHHEVDQIVVNLAFEKIALWEGERREKVHEAFRSAAEEIHNLLAGGEGVFEMDLFELGFTAFKILNNALGDALDGVDESQLTIVLKSTPVDKMKDYEVIG</sequence>
<accession>A0AA39MFU6</accession>
<keyword evidence="1" id="KW-1133">Transmembrane helix</keyword>
<dbReference type="Proteomes" id="UP001175226">
    <property type="component" value="Unassembled WGS sequence"/>
</dbReference>
<gene>
    <name evidence="2" type="ORF">EV421DRAFT_1925036</name>
</gene>
<name>A0AA39MFU6_9AGAR</name>
<keyword evidence="1" id="KW-0472">Membrane</keyword>
<keyword evidence="1" id="KW-0812">Transmembrane</keyword>
<evidence type="ECO:0000256" key="1">
    <source>
        <dbReference type="SAM" id="Phobius"/>
    </source>
</evidence>
<reference evidence="2" key="1">
    <citation type="submission" date="2023-06" db="EMBL/GenBank/DDBJ databases">
        <authorList>
            <consortium name="Lawrence Berkeley National Laboratory"/>
            <person name="Ahrendt S."/>
            <person name="Sahu N."/>
            <person name="Indic B."/>
            <person name="Wong-Bajracharya J."/>
            <person name="Merenyi Z."/>
            <person name="Ke H.-M."/>
            <person name="Monk M."/>
            <person name="Kocsube S."/>
            <person name="Drula E."/>
            <person name="Lipzen A."/>
            <person name="Balint B."/>
            <person name="Henrissat B."/>
            <person name="Andreopoulos B."/>
            <person name="Martin F.M."/>
            <person name="Harder C.B."/>
            <person name="Rigling D."/>
            <person name="Ford K.L."/>
            <person name="Foster G.D."/>
            <person name="Pangilinan J."/>
            <person name="Papanicolaou A."/>
            <person name="Barry K."/>
            <person name="LaButti K."/>
            <person name="Viragh M."/>
            <person name="Koriabine M."/>
            <person name="Yan M."/>
            <person name="Riley R."/>
            <person name="Champramary S."/>
            <person name="Plett K.L."/>
            <person name="Tsai I.J."/>
            <person name="Slot J."/>
            <person name="Sipos G."/>
            <person name="Plett J."/>
            <person name="Nagy L.G."/>
            <person name="Grigoriev I.V."/>
        </authorList>
    </citation>
    <scope>NUCLEOTIDE SEQUENCE</scope>
    <source>
        <strain evidence="2">FPL87.14</strain>
    </source>
</reference>
<proteinExistence type="predicted"/>
<organism evidence="2 3">
    <name type="scientific">Armillaria borealis</name>
    <dbReference type="NCBI Taxonomy" id="47425"/>
    <lineage>
        <taxon>Eukaryota</taxon>
        <taxon>Fungi</taxon>
        <taxon>Dikarya</taxon>
        <taxon>Basidiomycota</taxon>
        <taxon>Agaricomycotina</taxon>
        <taxon>Agaricomycetes</taxon>
        <taxon>Agaricomycetidae</taxon>
        <taxon>Agaricales</taxon>
        <taxon>Marasmiineae</taxon>
        <taxon>Physalacriaceae</taxon>
        <taxon>Armillaria</taxon>
    </lineage>
</organism>
<protein>
    <submittedName>
        <fullName evidence="2">Uncharacterized protein</fullName>
    </submittedName>
</protein>
<dbReference type="AlphaFoldDB" id="A0AA39MFU6"/>
<dbReference type="EMBL" id="JAUEPT010000103">
    <property type="protein sequence ID" value="KAK0431960.1"/>
    <property type="molecule type" value="Genomic_DNA"/>
</dbReference>
<evidence type="ECO:0000313" key="3">
    <source>
        <dbReference type="Proteomes" id="UP001175226"/>
    </source>
</evidence>
<feature type="transmembrane region" description="Helical" evidence="1">
    <location>
        <begin position="97"/>
        <end position="114"/>
    </location>
</feature>
<keyword evidence="3" id="KW-1185">Reference proteome</keyword>
<comment type="caution">
    <text evidence="2">The sequence shown here is derived from an EMBL/GenBank/DDBJ whole genome shotgun (WGS) entry which is preliminary data.</text>
</comment>